<name>A0A1I1ENE7_BREAD</name>
<proteinExistence type="predicted"/>
<gene>
    <name evidence="2" type="ORF">SAMN02745150_01170</name>
</gene>
<organism evidence="2 3">
    <name type="scientific">Brevinema andersonii</name>
    <dbReference type="NCBI Taxonomy" id="34097"/>
    <lineage>
        <taxon>Bacteria</taxon>
        <taxon>Pseudomonadati</taxon>
        <taxon>Spirochaetota</taxon>
        <taxon>Spirochaetia</taxon>
        <taxon>Brevinematales</taxon>
        <taxon>Brevinemataceae</taxon>
        <taxon>Brevinema</taxon>
    </lineage>
</organism>
<accession>A0A1I1ENE7</accession>
<keyword evidence="3" id="KW-1185">Reference proteome</keyword>
<protein>
    <submittedName>
        <fullName evidence="2">Uncharacterized protein</fullName>
    </submittedName>
</protein>
<reference evidence="3" key="1">
    <citation type="submission" date="2016-10" db="EMBL/GenBank/DDBJ databases">
        <authorList>
            <person name="Varghese N."/>
            <person name="Submissions S."/>
        </authorList>
    </citation>
    <scope>NUCLEOTIDE SEQUENCE [LARGE SCALE GENOMIC DNA]</scope>
    <source>
        <strain evidence="3">ATCC 43811</strain>
    </source>
</reference>
<evidence type="ECO:0000313" key="2">
    <source>
        <dbReference type="EMBL" id="SFB88186.1"/>
    </source>
</evidence>
<evidence type="ECO:0000313" key="3">
    <source>
        <dbReference type="Proteomes" id="UP000240042"/>
    </source>
</evidence>
<evidence type="ECO:0000256" key="1">
    <source>
        <dbReference type="SAM" id="MobiDB-lite"/>
    </source>
</evidence>
<sequence length="110" mass="12876">MEQNEILIRLEKVLEISLRDLETMEERVHAALDQTMTMGNSNQLSEDKQESVFQDVRNLLFEEERKAKETLSCLSDLLEQTRQVQKRLSLSPKEREGGADDRQRIEDVSR</sequence>
<feature type="region of interest" description="Disordered" evidence="1">
    <location>
        <begin position="85"/>
        <end position="110"/>
    </location>
</feature>
<dbReference type="EMBL" id="FOKY01000015">
    <property type="protein sequence ID" value="SFB88186.1"/>
    <property type="molecule type" value="Genomic_DNA"/>
</dbReference>
<dbReference type="AlphaFoldDB" id="A0A1I1ENE7"/>
<feature type="compositionally biased region" description="Basic and acidic residues" evidence="1">
    <location>
        <begin position="92"/>
        <end position="110"/>
    </location>
</feature>
<dbReference type="Proteomes" id="UP000240042">
    <property type="component" value="Unassembled WGS sequence"/>
</dbReference>
<dbReference type="STRING" id="34097.SAMN02745150_01170"/>